<accession>A0A098S250</accession>
<dbReference type="InterPro" id="IPR012505">
    <property type="entry name" value="YbbR"/>
</dbReference>
<feature type="transmembrane region" description="Helical" evidence="1">
    <location>
        <begin position="18"/>
        <end position="34"/>
    </location>
</feature>
<gene>
    <name evidence="2" type="ORF">IX84_23870</name>
</gene>
<dbReference type="RefSeq" id="WP_044226260.1">
    <property type="nucleotide sequence ID" value="NZ_CAKZLC010000205.1"/>
</dbReference>
<keyword evidence="1" id="KW-0472">Membrane</keyword>
<keyword evidence="3" id="KW-1185">Reference proteome</keyword>
<dbReference type="PANTHER" id="PTHR37804:SF1">
    <property type="entry name" value="CDAA REGULATORY PROTEIN CDAR"/>
    <property type="match status" value="1"/>
</dbReference>
<dbReference type="InterPro" id="IPR053154">
    <property type="entry name" value="c-di-AMP_regulator"/>
</dbReference>
<name>A0A098S250_9BACT</name>
<dbReference type="AlphaFoldDB" id="A0A098S250"/>
<evidence type="ECO:0000313" key="2">
    <source>
        <dbReference type="EMBL" id="KGE86166.1"/>
    </source>
</evidence>
<dbReference type="PANTHER" id="PTHR37804">
    <property type="entry name" value="CDAA REGULATORY PROTEIN CDAR"/>
    <property type="match status" value="1"/>
</dbReference>
<evidence type="ECO:0000256" key="1">
    <source>
        <dbReference type="SAM" id="Phobius"/>
    </source>
</evidence>
<dbReference type="Proteomes" id="UP000029736">
    <property type="component" value="Unassembled WGS sequence"/>
</dbReference>
<organism evidence="2 3">
    <name type="scientific">Phaeodactylibacter xiamenensis</name>
    <dbReference type="NCBI Taxonomy" id="1524460"/>
    <lineage>
        <taxon>Bacteria</taxon>
        <taxon>Pseudomonadati</taxon>
        <taxon>Bacteroidota</taxon>
        <taxon>Saprospiria</taxon>
        <taxon>Saprospirales</taxon>
        <taxon>Haliscomenobacteraceae</taxon>
        <taxon>Phaeodactylibacter</taxon>
    </lineage>
</organism>
<dbReference type="EMBL" id="JPOS01000082">
    <property type="protein sequence ID" value="KGE86166.1"/>
    <property type="molecule type" value="Genomic_DNA"/>
</dbReference>
<dbReference type="Pfam" id="PF07949">
    <property type="entry name" value="YbbR"/>
    <property type="match status" value="1"/>
</dbReference>
<reference evidence="2 3" key="1">
    <citation type="journal article" date="2014" name="Int. J. Syst. Evol. Microbiol.">
        <title>Phaeodactylibacter xiamenensis gen. nov., sp. nov., a member of the family Saprospiraceae isolated from the marine alga Phaeodactylum tricornutum.</title>
        <authorList>
            <person name="Chen Z.Jr."/>
            <person name="Lei X."/>
            <person name="Lai Q."/>
            <person name="Li Y."/>
            <person name="Zhang B."/>
            <person name="Zhang J."/>
            <person name="Zhang H."/>
            <person name="Yang L."/>
            <person name="Zheng W."/>
            <person name="Tian Y."/>
            <person name="Yu Z."/>
            <person name="Xu H.Jr."/>
            <person name="Zheng T."/>
        </authorList>
    </citation>
    <scope>NUCLEOTIDE SEQUENCE [LARGE SCALE GENOMIC DNA]</scope>
    <source>
        <strain evidence="2 3">KD52</strain>
    </source>
</reference>
<dbReference type="STRING" id="1524460.IX84_23870"/>
<evidence type="ECO:0000313" key="3">
    <source>
        <dbReference type="Proteomes" id="UP000029736"/>
    </source>
</evidence>
<evidence type="ECO:0008006" key="4">
    <source>
        <dbReference type="Google" id="ProtNLM"/>
    </source>
</evidence>
<sequence>MIKINKQIFKFQLKEDRAILLACIGIAFVFWLLIKLSQTYRAQKEVYFNIELPKGSSLSALPPDNLVVDLEGTGWDLLFDHFYSRELGLTYNMDGISRLNLSRGQLRSDIQAQLYSDDISVLEINYDQLNLRAEEQASRRVPIVPVTVLSFAPDHQLKAPVALSPDSVTLIGPQSIVSQYESWSSDSIVFSNLKQSLLTTVRLQKPPPELALSPEQTEAQIEVESFTEKSVYVPVVVKNAPDSIRIFPEKVTVTSRLGLSQYDRMTYKDFTAEVDLEGVALNSSGTTAPILITRQPDYVQSMFFTPKSARFFFIEAADSTTVKPQPGNQ</sequence>
<comment type="caution">
    <text evidence="2">The sequence shown here is derived from an EMBL/GenBank/DDBJ whole genome shotgun (WGS) entry which is preliminary data.</text>
</comment>
<dbReference type="Gene3D" id="2.170.120.40">
    <property type="entry name" value="YbbR-like domain"/>
    <property type="match status" value="1"/>
</dbReference>
<protein>
    <recommendedName>
        <fullName evidence="4">YbbR-like domain-containing protein</fullName>
    </recommendedName>
</protein>
<proteinExistence type="predicted"/>
<dbReference type="OrthoDB" id="1115707at2"/>
<keyword evidence="1" id="KW-1133">Transmembrane helix</keyword>
<keyword evidence="1" id="KW-0812">Transmembrane</keyword>